<dbReference type="HOGENOM" id="CLU_2205930_0_0_9"/>
<reference evidence="1 2" key="1">
    <citation type="submission" date="2009-02" db="EMBL/GenBank/DDBJ databases">
        <authorList>
            <consortium name="The Broad Institute Genome Sequencing Platform"/>
            <person name="Feldgarden M."/>
            <person name="Young S.K."/>
            <person name="Kodira C.D."/>
            <person name="Zeng Q."/>
            <person name="Koehrsen M."/>
            <person name="Alvarado L."/>
            <person name="Berlin A."/>
            <person name="Borenstein D."/>
            <person name="Chen Z."/>
            <person name="Engels R."/>
            <person name="Freedman E."/>
            <person name="Gellesch M."/>
            <person name="Goldberg J."/>
            <person name="Griggs A."/>
            <person name="Gujja S."/>
            <person name="Heiman D."/>
            <person name="Hepburn T."/>
            <person name="Howarth C."/>
            <person name="Jen D."/>
            <person name="Larson L."/>
            <person name="Lewis B."/>
            <person name="Mehta T."/>
            <person name="Park D."/>
            <person name="Pearson M."/>
            <person name="Roberts A."/>
            <person name="Saif S."/>
            <person name="Shea T."/>
            <person name="Shenoy N."/>
            <person name="Sisk P."/>
            <person name="Stolte C."/>
            <person name="Sykes S."/>
            <person name="Walk T."/>
            <person name="White J."/>
            <person name="Yandava C."/>
            <person name="Gilmore M."/>
            <person name="Manson J."/>
            <person name="Palmer K."/>
            <person name="Carniol K."/>
            <person name="Lander E."/>
            <person name="Nusbaum C."/>
            <person name="Galagan J."/>
            <person name="Birren B."/>
        </authorList>
    </citation>
    <scope>NUCLEOTIDE SEQUENCE [LARGE SCALE GENOMIC DNA]</scope>
    <source>
        <strain evidence="1 2">EC20</strain>
    </source>
</reference>
<sequence length="109" mass="13324">MKMDIEEIEYRYFLQYGKYLDYFYQQYMQANIEDPDVEKGIAEIQRLVEEERYHYIRERIRITRKAKKSIPLADYPDFNKLIHWGFTLSKLSFLDPDTSINQLEEKDSP</sequence>
<evidence type="ECO:0000313" key="2">
    <source>
        <dbReference type="Proteomes" id="UP000012675"/>
    </source>
</evidence>
<protein>
    <submittedName>
        <fullName evidence="1">Uncharacterized protein</fullName>
    </submittedName>
</protein>
<dbReference type="Proteomes" id="UP000012675">
    <property type="component" value="Chromosome"/>
</dbReference>
<reference evidence="1 2" key="2">
    <citation type="submission" date="2013-03" db="EMBL/GenBank/DDBJ databases">
        <title>The Genome Sequence of Enterococcus casseliflavus EC20 (899205).</title>
        <authorList>
            <consortium name="The Broad Institute Genomics Platform"/>
            <consortium name="The Broad Institute Genome Sequencing Center for Infectious Disease"/>
            <person name="Russ C."/>
            <person name="Feldgarden M."/>
            <person name="Gilmore M."/>
            <person name="Manson J."/>
            <person name="Palmer K."/>
            <person name="Carniol K."/>
            <person name="Walker B."/>
            <person name="Young S.K."/>
            <person name="Zeng Q."/>
            <person name="Gargeya S."/>
            <person name="Fitzgerald M."/>
            <person name="Haas B."/>
            <person name="Abouelleil A."/>
            <person name="Allen A.W."/>
            <person name="Alvarado L."/>
            <person name="Arachchi H.M."/>
            <person name="Berlin A.M."/>
            <person name="Chapman S.B."/>
            <person name="Gainer-Dewar J."/>
            <person name="Goldberg J."/>
            <person name="Griggs A."/>
            <person name="Gujja S."/>
            <person name="Hansen M."/>
            <person name="Howarth C."/>
            <person name="Imamovic A."/>
            <person name="Ireland A."/>
            <person name="Larimer J."/>
            <person name="McCowan C."/>
            <person name="Murphy C."/>
            <person name="Pearson M."/>
            <person name="Poon T.W."/>
            <person name="Priest M."/>
            <person name="Roberts A."/>
            <person name="Saif S."/>
            <person name="Shea T."/>
            <person name="Sisk P."/>
            <person name="Sykes S."/>
            <person name="Wortman J."/>
            <person name="Nusbaum C."/>
            <person name="Birren B."/>
        </authorList>
    </citation>
    <scope>NUCLEOTIDE SEQUENCE [LARGE SCALE GENOMIC DNA]</scope>
    <source>
        <strain evidence="1 2">EC20</strain>
    </source>
</reference>
<dbReference type="KEGG" id="ecas:ECBG_00532"/>
<dbReference type="EMBL" id="CP004856">
    <property type="protein sequence ID" value="EEV38263.1"/>
    <property type="molecule type" value="Genomic_DNA"/>
</dbReference>
<evidence type="ECO:0000313" key="1">
    <source>
        <dbReference type="EMBL" id="EEV38263.1"/>
    </source>
</evidence>
<accession>C9A702</accession>
<organism evidence="1 2">
    <name type="scientific">Enterococcus casseliflavus EC20</name>
    <dbReference type="NCBI Taxonomy" id="565655"/>
    <lineage>
        <taxon>Bacteria</taxon>
        <taxon>Bacillati</taxon>
        <taxon>Bacillota</taxon>
        <taxon>Bacilli</taxon>
        <taxon>Lactobacillales</taxon>
        <taxon>Enterococcaceae</taxon>
        <taxon>Enterococcus</taxon>
    </lineage>
</organism>
<keyword evidence="2" id="KW-1185">Reference proteome</keyword>
<proteinExistence type="predicted"/>
<gene>
    <name evidence="1" type="ORF">ECBG_00532</name>
</gene>
<dbReference type="AlphaFoldDB" id="C9A702"/>
<name>C9A702_ENTCA</name>